<organism evidence="5 6">
    <name type="scientific">Cryptobacterium curtum (strain ATCC 700683 / DSM 15641 / CCUG 43107 / 12-3)</name>
    <dbReference type="NCBI Taxonomy" id="469378"/>
    <lineage>
        <taxon>Bacteria</taxon>
        <taxon>Bacillati</taxon>
        <taxon>Actinomycetota</taxon>
        <taxon>Coriobacteriia</taxon>
        <taxon>Eggerthellales</taxon>
        <taxon>Eggerthellaceae</taxon>
        <taxon>Cryptobacterium</taxon>
    </lineage>
</organism>
<keyword evidence="2 5" id="KW-0548">Nucleotidyltransferase</keyword>
<dbReference type="InterPro" id="IPR036390">
    <property type="entry name" value="WH_DNA-bd_sf"/>
</dbReference>
<dbReference type="EMBL" id="CP001682">
    <property type="protein sequence ID" value="ACU94297.1"/>
    <property type="molecule type" value="Genomic_DNA"/>
</dbReference>
<dbReference type="InterPro" id="IPR002575">
    <property type="entry name" value="Aminoglycoside_PTrfase"/>
</dbReference>
<sequence>MELSKSEFDVLVALKLDFPQTQRDIARSRHLSLGAVNRAYRSLQEAGLINAFQLTPAGEKQLSTYRVDNAIIMAAGLSSRFAPISYERPKGVLMVRGEVLIERQIRQLQQAGITDITVVVGYMKESFFYLEDLFGVKIRVNEEYRQRNNNSTLMLVRNQLGNTYICSSDDYFTENVFEPYVYRAYYAGVYQDGPTDEYVMELGPANRIRSVSIGGPCGWSMLGHAYFDRRFSKQFISILESIYRLPETAPKLWEDIYREHVKELDMVMRPYDATVIYEFDSLAEVQAFDHDFLTNVDSAIFDHICSVLHCKREDISDIEPIKQGLTNLSFRFSAQGGSYVYRHPGVGTEEIISRKSESFSQKVAADLGIDGTFIYEDPTEGWKISHYLVDCEMLDYHNHEQVAQAMQIARTLHSCGVTSDFTFNLNEKTRQTIALLDRGRAASFRDYPELVERAQRLYNVVSAQGVAPVLCHNDFYAPNFLVGKDRIDLIDWEYSGMSDYASDLGVFICCSDYSYDEAIEVLELYFERPLTPDELVHCVSYISIASFYWFVWALYKEMCGESVGEFLYLWYRYAKDYGIRAEKLIAAAKGDGGRTASKNIREITNRGTLWN</sequence>
<dbReference type="PANTHER" id="PTHR43584:SF5">
    <property type="entry name" value="PROTEIN LICC"/>
    <property type="match status" value="1"/>
</dbReference>
<dbReference type="Pfam" id="PF13412">
    <property type="entry name" value="HTH_24"/>
    <property type="match status" value="1"/>
</dbReference>
<keyword evidence="1 5" id="KW-0808">Transferase</keyword>
<proteinExistence type="predicted"/>
<evidence type="ECO:0000259" key="4">
    <source>
        <dbReference type="Pfam" id="PF12804"/>
    </source>
</evidence>
<gene>
    <name evidence="5" type="ordered locus">Ccur_05790</name>
</gene>
<dbReference type="eggNOG" id="COG1846">
    <property type="taxonomic scope" value="Bacteria"/>
</dbReference>
<dbReference type="OrthoDB" id="179763at2"/>
<dbReference type="HOGENOM" id="CLU_467630_0_0_11"/>
<dbReference type="CDD" id="cd02523">
    <property type="entry name" value="PC_cytidylyltransferase"/>
    <property type="match status" value="1"/>
</dbReference>
<evidence type="ECO:0000259" key="3">
    <source>
        <dbReference type="Pfam" id="PF01636"/>
    </source>
</evidence>
<dbReference type="RefSeq" id="WP_012802985.1">
    <property type="nucleotide sequence ID" value="NC_013170.1"/>
</dbReference>
<dbReference type="InterPro" id="IPR050065">
    <property type="entry name" value="GlmU-like"/>
</dbReference>
<dbReference type="PANTHER" id="PTHR43584">
    <property type="entry name" value="NUCLEOTIDYL TRANSFERASE"/>
    <property type="match status" value="1"/>
</dbReference>
<evidence type="ECO:0000313" key="6">
    <source>
        <dbReference type="Proteomes" id="UP000000954"/>
    </source>
</evidence>
<evidence type="ECO:0000256" key="2">
    <source>
        <dbReference type="ARBA" id="ARBA00022695"/>
    </source>
</evidence>
<dbReference type="InterPro" id="IPR011009">
    <property type="entry name" value="Kinase-like_dom_sf"/>
</dbReference>
<dbReference type="eggNOG" id="COG4750">
    <property type="taxonomic scope" value="Bacteria"/>
</dbReference>
<dbReference type="Gene3D" id="3.30.200.20">
    <property type="entry name" value="Phosphorylase Kinase, domain 1"/>
    <property type="match status" value="1"/>
</dbReference>
<dbReference type="SUPFAM" id="SSF53448">
    <property type="entry name" value="Nucleotide-diphospho-sugar transferases"/>
    <property type="match status" value="1"/>
</dbReference>
<reference evidence="5 6" key="1">
    <citation type="journal article" date="2009" name="Stand. Genomic Sci.">
        <title>Complete genome sequence of Cryptobacterium curtum type strain (12-3).</title>
        <authorList>
            <person name="Mavrommatis K."/>
            <person name="Pukall R."/>
            <person name="Rohde C."/>
            <person name="Chen F."/>
            <person name="Sims D."/>
            <person name="Brettin T."/>
            <person name="Kuske C."/>
            <person name="Detter J.C."/>
            <person name="Han C."/>
            <person name="Lapidus A."/>
            <person name="Copeland A."/>
            <person name="Glavina Del Rio T."/>
            <person name="Nolan M."/>
            <person name="Lucas S."/>
            <person name="Tice H."/>
            <person name="Cheng J.F."/>
            <person name="Bruce D."/>
            <person name="Goodwin L."/>
            <person name="Pitluck S."/>
            <person name="Ovchinnikova G."/>
            <person name="Pati A."/>
            <person name="Ivanova N."/>
            <person name="Chen A."/>
            <person name="Palaniappan K."/>
            <person name="Chain P."/>
            <person name="D'haeseleer P."/>
            <person name="Goker M."/>
            <person name="Bristow J."/>
            <person name="Eisen J.A."/>
            <person name="Markowitz V."/>
            <person name="Hugenholtz P."/>
            <person name="Rohde M."/>
            <person name="Klenk H.P."/>
            <person name="Kyrpides N.C."/>
        </authorList>
    </citation>
    <scope>NUCLEOTIDE SEQUENCE [LARGE SCALE GENOMIC DNA]</scope>
    <source>
        <strain evidence="6">ATCC 700683 / DSM 15641 / 12-3</strain>
    </source>
</reference>
<dbReference type="STRING" id="469378.Ccur_05790"/>
<evidence type="ECO:0000313" key="5">
    <source>
        <dbReference type="EMBL" id="ACU94297.1"/>
    </source>
</evidence>
<dbReference type="InterPro" id="IPR025877">
    <property type="entry name" value="MobA-like_NTP_Trfase"/>
</dbReference>
<accession>C7MN07</accession>
<dbReference type="CDD" id="cd05151">
    <property type="entry name" value="ChoK-like"/>
    <property type="match status" value="1"/>
</dbReference>
<dbReference type="Proteomes" id="UP000000954">
    <property type="component" value="Chromosome"/>
</dbReference>
<dbReference type="SUPFAM" id="SSF46785">
    <property type="entry name" value="Winged helix' DNA-binding domain"/>
    <property type="match status" value="1"/>
</dbReference>
<feature type="domain" description="Aminoglycoside phosphotransferase" evidence="3">
    <location>
        <begin position="397"/>
        <end position="529"/>
    </location>
</feature>
<keyword evidence="6" id="KW-1185">Reference proteome</keyword>
<dbReference type="Gene3D" id="3.90.1200.10">
    <property type="match status" value="1"/>
</dbReference>
<dbReference type="InterPro" id="IPR036388">
    <property type="entry name" value="WH-like_DNA-bd_sf"/>
</dbReference>
<dbReference type="KEGG" id="ccu:Ccur_05790"/>
<dbReference type="SUPFAM" id="SSF56112">
    <property type="entry name" value="Protein kinase-like (PK-like)"/>
    <property type="match status" value="1"/>
</dbReference>
<feature type="domain" description="MobA-like NTP transferase" evidence="4">
    <location>
        <begin position="70"/>
        <end position="146"/>
    </location>
</feature>
<dbReference type="Pfam" id="PF12804">
    <property type="entry name" value="NTP_transf_3"/>
    <property type="match status" value="1"/>
</dbReference>
<dbReference type="Gene3D" id="1.10.10.10">
    <property type="entry name" value="Winged helix-like DNA-binding domain superfamily/Winged helix DNA-binding domain"/>
    <property type="match status" value="1"/>
</dbReference>
<name>C7MN07_CRYCD</name>
<evidence type="ECO:0000256" key="1">
    <source>
        <dbReference type="ARBA" id="ARBA00022679"/>
    </source>
</evidence>
<dbReference type="AlphaFoldDB" id="C7MN07"/>
<dbReference type="InterPro" id="IPR029044">
    <property type="entry name" value="Nucleotide-diphossugar_trans"/>
</dbReference>
<dbReference type="eggNOG" id="COG0510">
    <property type="taxonomic scope" value="Bacteria"/>
</dbReference>
<dbReference type="Pfam" id="PF01636">
    <property type="entry name" value="APH"/>
    <property type="match status" value="1"/>
</dbReference>
<protein>
    <submittedName>
        <fullName evidence="5">CTP:phosphocholine cytidylyltransferase</fullName>
    </submittedName>
</protein>
<dbReference type="GO" id="GO:0016779">
    <property type="term" value="F:nucleotidyltransferase activity"/>
    <property type="evidence" value="ECO:0007669"/>
    <property type="project" value="UniProtKB-KW"/>
</dbReference>
<dbReference type="Gene3D" id="3.90.550.10">
    <property type="entry name" value="Spore Coat Polysaccharide Biosynthesis Protein SpsA, Chain A"/>
    <property type="match status" value="1"/>
</dbReference>